<keyword evidence="1" id="KW-0812">Transmembrane</keyword>
<feature type="transmembrane region" description="Helical" evidence="1">
    <location>
        <begin position="93"/>
        <end position="115"/>
    </location>
</feature>
<feature type="transmembrane region" description="Helical" evidence="1">
    <location>
        <begin position="63"/>
        <end position="81"/>
    </location>
</feature>
<dbReference type="AlphaFoldDB" id="R4WDB8"/>
<accession>R4WDB8</accession>
<dbReference type="EMBL" id="AK417533">
    <property type="protein sequence ID" value="BAN20748.1"/>
    <property type="molecule type" value="mRNA"/>
</dbReference>
<protein>
    <submittedName>
        <fullName evidence="2">Uncharacterized protein</fullName>
    </submittedName>
</protein>
<keyword evidence="1" id="KW-0472">Membrane</keyword>
<proteinExistence type="evidence at transcript level"/>
<evidence type="ECO:0000313" key="2">
    <source>
        <dbReference type="EMBL" id="BAN20748.1"/>
    </source>
</evidence>
<organism evidence="2">
    <name type="scientific">Riptortus pedestris</name>
    <name type="common">Bean bug</name>
    <dbReference type="NCBI Taxonomy" id="329032"/>
    <lineage>
        <taxon>Eukaryota</taxon>
        <taxon>Metazoa</taxon>
        <taxon>Ecdysozoa</taxon>
        <taxon>Arthropoda</taxon>
        <taxon>Hexapoda</taxon>
        <taxon>Insecta</taxon>
        <taxon>Pterygota</taxon>
        <taxon>Neoptera</taxon>
        <taxon>Paraneoptera</taxon>
        <taxon>Hemiptera</taxon>
        <taxon>Heteroptera</taxon>
        <taxon>Panheteroptera</taxon>
        <taxon>Pentatomomorpha</taxon>
        <taxon>Coreoidea</taxon>
        <taxon>Alydidae</taxon>
        <taxon>Riptortus</taxon>
    </lineage>
</organism>
<dbReference type="PANTHER" id="PTHR38640">
    <property type="entry name" value="GEO09659P1"/>
    <property type="match status" value="1"/>
</dbReference>
<reference evidence="2" key="1">
    <citation type="journal article" date="2013" name="PLoS ONE">
        <title>Gene expression in gut symbiotic organ of stinkbug affected by extracellular bacterial symbiont.</title>
        <authorList>
            <person name="Futahashi R."/>
            <person name="Tanaka K."/>
            <person name="Tanahashi M."/>
            <person name="Nikoh N."/>
            <person name="Kikuchi Y."/>
            <person name="Lee B.L."/>
            <person name="Fukatsu T."/>
        </authorList>
    </citation>
    <scope>NUCLEOTIDE SEQUENCE</scope>
    <source>
        <tissue evidence="2">Midgut</tissue>
    </source>
</reference>
<feature type="transmembrane region" description="Helical" evidence="1">
    <location>
        <begin position="127"/>
        <end position="148"/>
    </location>
</feature>
<evidence type="ECO:0000256" key="1">
    <source>
        <dbReference type="SAM" id="Phobius"/>
    </source>
</evidence>
<sequence>MSSKKENESECKMCKVIPGLKPLTPANVAFHYLPLFGAANYATLSINVMNPSLISSMIPSRDVTNILLINSVVGSGLYIYSRRHLQPAPQQIRLMYSGFEAVMFNFGSVLLWAVLRTVSPRSNCISTILGLVTGGGLIYAGHSILKYIDHTISSSSSISSK</sequence>
<dbReference type="PANTHER" id="PTHR38640:SF1">
    <property type="entry name" value="GEO09659P1"/>
    <property type="match status" value="1"/>
</dbReference>
<name>R4WDB8_RIPPE</name>
<keyword evidence="1" id="KW-1133">Transmembrane helix</keyword>